<feature type="transmembrane region" description="Helical" evidence="15">
    <location>
        <begin position="159"/>
        <end position="183"/>
    </location>
</feature>
<feature type="transmembrane region" description="Helical" evidence="15">
    <location>
        <begin position="203"/>
        <end position="223"/>
    </location>
</feature>
<evidence type="ECO:0000256" key="10">
    <source>
        <dbReference type="ARBA" id="ARBA00023136"/>
    </source>
</evidence>
<dbReference type="InterPro" id="IPR015800">
    <property type="entry name" value="Cu_amine_oxidase_N2"/>
</dbReference>
<feature type="region of interest" description="Disordered" evidence="14">
    <location>
        <begin position="44"/>
        <end position="68"/>
    </location>
</feature>
<evidence type="ECO:0000256" key="4">
    <source>
        <dbReference type="ARBA" id="ARBA00022692"/>
    </source>
</evidence>
<feature type="transmembrane region" description="Helical" evidence="15">
    <location>
        <begin position="446"/>
        <end position="465"/>
    </location>
</feature>
<dbReference type="Pfam" id="PF01179">
    <property type="entry name" value="Cu_amine_oxid"/>
    <property type="match status" value="1"/>
</dbReference>
<evidence type="ECO:0000256" key="2">
    <source>
        <dbReference type="ARBA" id="ARBA00004141"/>
    </source>
</evidence>
<sequence length="1263" mass="138930">MATLGEQDGLELRSMGSAAGKQPLHVAAEVGPVQRKNGIVVQGAHEDGLGEESDSDYTANDRRDMQRMGKKQEFRRNFRILSTIGFTICVTGTWIILLTSNTQGLIAGGPAGLFWSLVWSHIGQFFIVLSLAEMASMAPTAGGQYHWVSEFAPRQHQKILSYLSGWLSTVSWQSIVALDAFLIGSIIQGMIALNDASYLPTRWQGTLLVFASVIGVSMFNVFAAKHLPLAEGTFVTLYIFSFFPVIITLLVLAPKQPASAIFTQFTDNGAGWPNIALTVMVGQVSSMFVVLANESSSGSDSVAHMAEEIKDAGIVVPRSMVWSFLLNVPFTFALLLTYLFCIGDVSEALGHRTGFPFMYVFEKATGNIGGATGLTVVVLVLLTMITISSLASTSRQTFAFARDNGLPFSNWLGAVHPTWHVPVNSVIFTCGFSMAFALINIGSTVAFNAMLSLSTVALMATYLVSVGLGRYGLPVNILAMVYACWSFFWSFWPNSFKVTAETFNWACVIFVGLMALASVLYFLQAKYVYDGPVVKPHPLAQLSKEEFCAARDVVVKAHDATESLFFRSIYLQEPPKADLVPFLEAEHAGALTNATERPPRQALVDYDIVKPDKHQNARAVVDLGTAKIVSNRITADGAYPYFTIAEFAKCEETILNSELFKDAMKEFSLPDGFTVTVDPWPYGSDVDSQPRYMQGLVFAKDTSKKDPDANHYAYPIPIIPVIDWVTLKVIRIDRLATGGAGDGIEPEPRTDEPKKLFHNSLAAEYVPELLDQPMRKDLKPLNVVQPEGASFSVQSDGLVEWQKWRFRVGFTPREGAVLHDVCYENRPVMYRLSFSELTVPYGDPRPPFHRKQAFDFGDGGCGRAANSLELGCDCLGAIHYLSSYLASPDGSPTEAKSVVCLHEQDNGILFKHTNFRTSRAVVTRSRELVCQFIVTLANYEYVFAFKLDLAGGITLETRATGVVSVVGIEEGKKSEFGTIVSPGVLAQNHQHIFAARVDPAIDSYREGDTQVVIEESHGVKTDPKTNPFGNLYEVRRSTVERPTWIDAEPKVNRVLRLENPNKQNEMSGKNVGYKLLAPATQMMMAGDDTIMAKRAPFAKHNFWVTGYRDGELWAAGEFTNQSRMEKGGVGEMVKRGDWFTGDGPTSNGNAHANVYGFTHNPRVEDWPVMPTEAYQIHLRPADFFVRNPALDVPSTRNQSSVLVPCCGDKPSQEMPQTVQGSQKGPVPQDEESAPGATEKTERRLSKVLTGLFKSKAKDAESKE</sequence>
<feature type="region of interest" description="Disordered" evidence="14">
    <location>
        <begin position="1199"/>
        <end position="1263"/>
    </location>
</feature>
<dbReference type="GO" id="GO:0009308">
    <property type="term" value="P:amine metabolic process"/>
    <property type="evidence" value="ECO:0007669"/>
    <property type="project" value="UniProtKB-UniRule"/>
</dbReference>
<dbReference type="EMBL" id="JAQHRD010000001">
    <property type="protein sequence ID" value="KAJ6446909.1"/>
    <property type="molecule type" value="Genomic_DNA"/>
</dbReference>
<dbReference type="GO" id="GO:0022857">
    <property type="term" value="F:transmembrane transporter activity"/>
    <property type="evidence" value="ECO:0007669"/>
    <property type="project" value="InterPro"/>
</dbReference>
<evidence type="ECO:0000256" key="9">
    <source>
        <dbReference type="ARBA" id="ARBA00023008"/>
    </source>
</evidence>
<dbReference type="InterPro" id="IPR015802">
    <property type="entry name" value="Cu_amine_oxidase_N3"/>
</dbReference>
<evidence type="ECO:0000259" key="16">
    <source>
        <dbReference type="Pfam" id="PF01179"/>
    </source>
</evidence>
<evidence type="ECO:0000256" key="12">
    <source>
        <dbReference type="PIRSR" id="PIRSR600269-51"/>
    </source>
</evidence>
<evidence type="ECO:0000256" key="5">
    <source>
        <dbReference type="ARBA" id="ARBA00022723"/>
    </source>
</evidence>
<dbReference type="EC" id="1.4.3.-" evidence="13"/>
<feature type="domain" description="Copper amine oxidase catalytic" evidence="16">
    <location>
        <begin position="781"/>
        <end position="1190"/>
    </location>
</feature>
<feature type="domain" description="Copper amine oxidase N3-terminal" evidence="18">
    <location>
        <begin position="640"/>
        <end position="733"/>
    </location>
</feature>
<dbReference type="Pfam" id="PF02727">
    <property type="entry name" value="Cu_amine_oxidN2"/>
    <property type="match status" value="1"/>
</dbReference>
<dbReference type="SUPFAM" id="SSF54416">
    <property type="entry name" value="Amine oxidase N-terminal region"/>
    <property type="match status" value="2"/>
</dbReference>
<evidence type="ECO:0000259" key="18">
    <source>
        <dbReference type="Pfam" id="PF02728"/>
    </source>
</evidence>
<evidence type="ECO:0000256" key="14">
    <source>
        <dbReference type="SAM" id="MobiDB-lite"/>
    </source>
</evidence>
<keyword evidence="6 11" id="KW-0801">TPQ</keyword>
<evidence type="ECO:0000256" key="8">
    <source>
        <dbReference type="ARBA" id="ARBA00023002"/>
    </source>
</evidence>
<evidence type="ECO:0000256" key="11">
    <source>
        <dbReference type="PIRSR" id="PIRSR600269-50"/>
    </source>
</evidence>
<protein>
    <recommendedName>
        <fullName evidence="13">Amine oxidase</fullName>
        <ecNumber evidence="13">1.4.3.-</ecNumber>
    </recommendedName>
</protein>
<dbReference type="InterPro" id="IPR016182">
    <property type="entry name" value="Cu_amine_oxidase_N-reg"/>
</dbReference>
<proteinExistence type="inferred from homology"/>
<dbReference type="AlphaFoldDB" id="A0AB34G5V6"/>
<evidence type="ECO:0000256" key="13">
    <source>
        <dbReference type="RuleBase" id="RU000672"/>
    </source>
</evidence>
<keyword evidence="5 13" id="KW-0479">Metal-binding</keyword>
<keyword evidence="10 15" id="KW-0472">Membrane</keyword>
<keyword evidence="8 13" id="KW-0560">Oxidoreductase</keyword>
<dbReference type="GO" id="GO:0016020">
    <property type="term" value="C:membrane"/>
    <property type="evidence" value="ECO:0007669"/>
    <property type="project" value="UniProtKB-SubCell"/>
</dbReference>
<feature type="transmembrane region" description="Helical" evidence="15">
    <location>
        <begin position="503"/>
        <end position="523"/>
    </location>
</feature>
<dbReference type="InterPro" id="IPR002293">
    <property type="entry name" value="AA/rel_permease1"/>
</dbReference>
<dbReference type="InterPro" id="IPR036460">
    <property type="entry name" value="Cu_amine_oxidase_C_sf"/>
</dbReference>
<evidence type="ECO:0000256" key="1">
    <source>
        <dbReference type="ARBA" id="ARBA00001935"/>
    </source>
</evidence>
<evidence type="ECO:0000313" key="19">
    <source>
        <dbReference type="EMBL" id="KAJ6446909.1"/>
    </source>
</evidence>
<feature type="compositionally biased region" description="Basic and acidic residues" evidence="14">
    <location>
        <begin position="59"/>
        <end position="68"/>
    </location>
</feature>
<evidence type="ECO:0000256" key="3">
    <source>
        <dbReference type="ARBA" id="ARBA00007983"/>
    </source>
</evidence>
<dbReference type="Pfam" id="PF13520">
    <property type="entry name" value="AA_permease_2"/>
    <property type="match status" value="1"/>
</dbReference>
<keyword evidence="7 15" id="KW-1133">Transmembrane helix</keyword>
<feature type="compositionally biased region" description="Polar residues" evidence="14">
    <location>
        <begin position="1213"/>
        <end position="1222"/>
    </location>
</feature>
<feature type="transmembrane region" description="Helical" evidence="15">
    <location>
        <begin position="320"/>
        <end position="343"/>
    </location>
</feature>
<feature type="active site" description="Proton acceptor" evidence="11">
    <location>
        <position position="855"/>
    </location>
</feature>
<dbReference type="GO" id="GO:0048038">
    <property type="term" value="F:quinone binding"/>
    <property type="evidence" value="ECO:0007669"/>
    <property type="project" value="InterPro"/>
</dbReference>
<dbReference type="Pfam" id="PF02728">
    <property type="entry name" value="Cu_amine_oxidN3"/>
    <property type="match status" value="1"/>
</dbReference>
<keyword evidence="9 13" id="KW-0186">Copper</keyword>
<feature type="active site" description="Schiff-base intermediate with substrate; via topaquinone" evidence="11">
    <location>
        <position position="939"/>
    </location>
</feature>
<feature type="domain" description="Copper amine oxidase N2-terminal" evidence="17">
    <location>
        <begin position="537"/>
        <end position="633"/>
    </location>
</feature>
<organism evidence="19 20">
    <name type="scientific">Purpureocillium lavendulum</name>
    <dbReference type="NCBI Taxonomy" id="1247861"/>
    <lineage>
        <taxon>Eukaryota</taxon>
        <taxon>Fungi</taxon>
        <taxon>Dikarya</taxon>
        <taxon>Ascomycota</taxon>
        <taxon>Pezizomycotina</taxon>
        <taxon>Sordariomycetes</taxon>
        <taxon>Hypocreomycetidae</taxon>
        <taxon>Hypocreales</taxon>
        <taxon>Ophiocordycipitaceae</taxon>
        <taxon>Purpureocillium</taxon>
    </lineage>
</organism>
<feature type="transmembrane region" description="Helical" evidence="15">
    <location>
        <begin position="235"/>
        <end position="253"/>
    </location>
</feature>
<feature type="transmembrane region" description="Helical" evidence="15">
    <location>
        <begin position="77"/>
        <end position="97"/>
    </location>
</feature>
<evidence type="ECO:0000256" key="7">
    <source>
        <dbReference type="ARBA" id="ARBA00022989"/>
    </source>
</evidence>
<dbReference type="Gene3D" id="1.20.1740.10">
    <property type="entry name" value="Amino acid/polyamine transporter I"/>
    <property type="match status" value="1"/>
</dbReference>
<feature type="transmembrane region" description="Helical" evidence="15">
    <location>
        <begin position="471"/>
        <end position="491"/>
    </location>
</feature>
<comment type="subcellular location">
    <subcellularLocation>
        <location evidence="2">Membrane</location>
        <topology evidence="2">Multi-pass membrane protein</topology>
    </subcellularLocation>
</comment>
<evidence type="ECO:0000256" key="15">
    <source>
        <dbReference type="SAM" id="Phobius"/>
    </source>
</evidence>
<dbReference type="GO" id="GO:0005507">
    <property type="term" value="F:copper ion binding"/>
    <property type="evidence" value="ECO:0007669"/>
    <property type="project" value="InterPro"/>
</dbReference>
<comment type="cofactor">
    <cofactor evidence="1">
        <name>Cu cation</name>
        <dbReference type="ChEBI" id="CHEBI:23378"/>
    </cofactor>
</comment>
<name>A0AB34G5V6_9HYPO</name>
<evidence type="ECO:0000259" key="17">
    <source>
        <dbReference type="Pfam" id="PF02727"/>
    </source>
</evidence>
<dbReference type="PANTHER" id="PTHR10638:SF91">
    <property type="entry name" value="AMINE OXIDASE"/>
    <property type="match status" value="1"/>
</dbReference>
<dbReference type="InterPro" id="IPR000269">
    <property type="entry name" value="Cu_amine_oxidase"/>
</dbReference>
<feature type="transmembrane region" description="Helical" evidence="15">
    <location>
        <begin position="364"/>
        <end position="387"/>
    </location>
</feature>
<comment type="caution">
    <text evidence="19">The sequence shown here is derived from an EMBL/GenBank/DDBJ whole genome shotgun (WGS) entry which is preliminary data.</text>
</comment>
<reference evidence="19" key="1">
    <citation type="submission" date="2023-01" db="EMBL/GenBank/DDBJ databases">
        <title>The growth and conidiation of Purpureocillium lavendulum are regulated by nitrogen source and histone H3K14 acetylation.</title>
        <authorList>
            <person name="Tang P."/>
            <person name="Han J."/>
            <person name="Zhang C."/>
            <person name="Tang P."/>
            <person name="Qi F."/>
            <person name="Zhang K."/>
            <person name="Liang L."/>
        </authorList>
    </citation>
    <scope>NUCLEOTIDE SEQUENCE</scope>
    <source>
        <strain evidence="19">YMF1.00683</strain>
    </source>
</reference>
<dbReference type="Proteomes" id="UP001163105">
    <property type="component" value="Unassembled WGS sequence"/>
</dbReference>
<evidence type="ECO:0000313" key="20">
    <source>
        <dbReference type="Proteomes" id="UP001163105"/>
    </source>
</evidence>
<dbReference type="Gene3D" id="3.10.450.40">
    <property type="match status" value="2"/>
</dbReference>
<accession>A0AB34G5V6</accession>
<comment type="PTM">
    <text evidence="12 13">Topaquinone (TPQ) is generated by copper-dependent autoxidation of a specific tyrosyl residue.</text>
</comment>
<feature type="modified residue" description="2',4',5'-topaquinone" evidence="12">
    <location>
        <position position="939"/>
    </location>
</feature>
<gene>
    <name evidence="19" type="primary">AOC3</name>
    <name evidence="19" type="ORF">O9K51_01682</name>
</gene>
<keyword evidence="4 15" id="KW-0812">Transmembrane</keyword>
<dbReference type="SUPFAM" id="SSF49998">
    <property type="entry name" value="Amine oxidase catalytic domain"/>
    <property type="match status" value="1"/>
</dbReference>
<comment type="similarity">
    <text evidence="3 13">Belongs to the copper/topaquinone oxidase family.</text>
</comment>
<dbReference type="PANTHER" id="PTHR10638">
    <property type="entry name" value="COPPER AMINE OXIDASE"/>
    <property type="match status" value="1"/>
</dbReference>
<comment type="cofactor">
    <cofactor evidence="13">
        <name>Cu cation</name>
        <dbReference type="ChEBI" id="CHEBI:23378"/>
    </cofactor>
    <text evidence="13">Contains 1 topaquinone per subunit.</text>
</comment>
<dbReference type="Gene3D" id="2.70.98.20">
    <property type="entry name" value="Copper amine oxidase, catalytic domain"/>
    <property type="match status" value="1"/>
</dbReference>
<dbReference type="InterPro" id="IPR015798">
    <property type="entry name" value="Cu_amine_oxidase_C"/>
</dbReference>
<keyword evidence="20" id="KW-1185">Reference proteome</keyword>
<evidence type="ECO:0000256" key="6">
    <source>
        <dbReference type="ARBA" id="ARBA00022772"/>
    </source>
</evidence>
<dbReference type="GO" id="GO:0008131">
    <property type="term" value="F:primary methylamine oxidase activity"/>
    <property type="evidence" value="ECO:0007669"/>
    <property type="project" value="InterPro"/>
</dbReference>
<feature type="transmembrane region" description="Helical" evidence="15">
    <location>
        <begin position="419"/>
        <end position="439"/>
    </location>
</feature>